<dbReference type="AlphaFoldDB" id="K6YSW0"/>
<protein>
    <submittedName>
        <fullName evidence="1">Uncharacterized protein</fullName>
    </submittedName>
</protein>
<name>K6YSW0_9ALTE</name>
<reference evidence="2" key="1">
    <citation type="journal article" date="2014" name="Environ. Microbiol.">
        <title>Comparative genomics of the marine bacterial genus Glaciecola reveals the high degree of genomic diversity and genomic characteristic for cold adaptation.</title>
        <authorList>
            <person name="Qin Q.L."/>
            <person name="Xie B.B."/>
            <person name="Yu Y."/>
            <person name="Shu Y.L."/>
            <person name="Rong J.C."/>
            <person name="Zhang Y.J."/>
            <person name="Zhao D.L."/>
            <person name="Chen X.L."/>
            <person name="Zhang X.Y."/>
            <person name="Chen B."/>
            <person name="Zhou B.C."/>
            <person name="Zhang Y.Z."/>
        </authorList>
    </citation>
    <scope>NUCLEOTIDE SEQUENCE [LARGE SCALE GENOMIC DNA]</scope>
    <source>
        <strain evidence="2">ACAM 615</strain>
    </source>
</reference>
<keyword evidence="2" id="KW-1185">Reference proteome</keyword>
<dbReference type="RefSeq" id="WP_006008275.1">
    <property type="nucleotide sequence ID" value="NZ_AUAV01000013.1"/>
</dbReference>
<gene>
    <name evidence="1" type="ORF">GPAL_0190</name>
</gene>
<organism evidence="1 2">
    <name type="scientific">Brumicola pallidula DSM 14239 = ACAM 615</name>
    <dbReference type="NCBI Taxonomy" id="1121922"/>
    <lineage>
        <taxon>Bacteria</taxon>
        <taxon>Pseudomonadati</taxon>
        <taxon>Pseudomonadota</taxon>
        <taxon>Gammaproteobacteria</taxon>
        <taxon>Alteromonadales</taxon>
        <taxon>Alteromonadaceae</taxon>
        <taxon>Brumicola</taxon>
    </lineage>
</organism>
<evidence type="ECO:0000313" key="2">
    <source>
        <dbReference type="Proteomes" id="UP000006251"/>
    </source>
</evidence>
<accession>K6YSW0</accession>
<dbReference type="STRING" id="1121922.GCA_000428905_02496"/>
<sequence>MVDAVITIPELSGEFESHDEDDNNREGQSNKILVPALYIEFAYTSNDWPAGQEYEVSFAPEVFESKDKLTDDKFSFITRPLKGRIEMSEFGLSVKDKLKQVYVELVFEKTSAWHF</sequence>
<evidence type="ECO:0000313" key="1">
    <source>
        <dbReference type="EMBL" id="GAC27071.1"/>
    </source>
</evidence>
<comment type="caution">
    <text evidence="1">The sequence shown here is derived from an EMBL/GenBank/DDBJ whole genome shotgun (WGS) entry which is preliminary data.</text>
</comment>
<proteinExistence type="predicted"/>
<dbReference type="EMBL" id="BAEQ01000004">
    <property type="protein sequence ID" value="GAC27071.1"/>
    <property type="molecule type" value="Genomic_DNA"/>
</dbReference>
<dbReference type="Proteomes" id="UP000006251">
    <property type="component" value="Unassembled WGS sequence"/>
</dbReference>